<proteinExistence type="inferred from homology"/>
<dbReference type="Proteomes" id="UP000274756">
    <property type="component" value="Unassembled WGS sequence"/>
</dbReference>
<evidence type="ECO:0000313" key="6">
    <source>
        <dbReference type="Proteomes" id="UP000274756"/>
    </source>
</evidence>
<dbReference type="STRING" id="318479.A0A0N4UK28"/>
<feature type="region of interest" description="Disordered" evidence="2">
    <location>
        <begin position="117"/>
        <end position="141"/>
    </location>
</feature>
<gene>
    <name evidence="4" type="ORF">DME_LOCUS2176</name>
</gene>
<dbReference type="PROSITE" id="PS00973">
    <property type="entry name" value="USP_2"/>
    <property type="match status" value="1"/>
</dbReference>
<name>A0A0N4UK28_DRAME</name>
<dbReference type="GO" id="GO:0005634">
    <property type="term" value="C:nucleus"/>
    <property type="evidence" value="ECO:0007669"/>
    <property type="project" value="TreeGrafter"/>
</dbReference>
<dbReference type="EMBL" id="UYYG01000048">
    <property type="protein sequence ID" value="VDN52203.1"/>
    <property type="molecule type" value="Genomic_DNA"/>
</dbReference>
<dbReference type="Proteomes" id="UP000038040">
    <property type="component" value="Unplaced"/>
</dbReference>
<reference evidence="4 6" key="2">
    <citation type="submission" date="2018-11" db="EMBL/GenBank/DDBJ databases">
        <authorList>
            <consortium name="Pathogen Informatics"/>
        </authorList>
    </citation>
    <scope>NUCLEOTIDE SEQUENCE [LARGE SCALE GENOMIC DNA]</scope>
</reference>
<dbReference type="Gene3D" id="3.90.70.10">
    <property type="entry name" value="Cysteine proteinases"/>
    <property type="match status" value="1"/>
</dbReference>
<dbReference type="AlphaFoldDB" id="A0A0N4UK28"/>
<evidence type="ECO:0000313" key="4">
    <source>
        <dbReference type="EMBL" id="VDN52203.1"/>
    </source>
</evidence>
<dbReference type="GO" id="GO:0005829">
    <property type="term" value="C:cytosol"/>
    <property type="evidence" value="ECO:0007669"/>
    <property type="project" value="TreeGrafter"/>
</dbReference>
<dbReference type="PANTHER" id="PTHR24006">
    <property type="entry name" value="UBIQUITIN CARBOXYL-TERMINAL HYDROLASE"/>
    <property type="match status" value="1"/>
</dbReference>
<dbReference type="WBParaSite" id="DME_0000805101-mRNA-1">
    <property type="protein sequence ID" value="DME_0000805101-mRNA-1"/>
    <property type="gene ID" value="DME_0000805101"/>
</dbReference>
<dbReference type="InterPro" id="IPR001394">
    <property type="entry name" value="Peptidase_C19_UCH"/>
</dbReference>
<evidence type="ECO:0000313" key="7">
    <source>
        <dbReference type="WBParaSite" id="DME_0000805101-mRNA-1"/>
    </source>
</evidence>
<dbReference type="PANTHER" id="PTHR24006:SF944">
    <property type="entry name" value="UBIQUITIN CARBOXYL-TERMINAL HYDROLASE"/>
    <property type="match status" value="1"/>
</dbReference>
<dbReference type="GO" id="GO:0016579">
    <property type="term" value="P:protein deubiquitination"/>
    <property type="evidence" value="ECO:0007669"/>
    <property type="project" value="InterPro"/>
</dbReference>
<feature type="domain" description="USP" evidence="3">
    <location>
        <begin position="218"/>
        <end position="717"/>
    </location>
</feature>
<evidence type="ECO:0000313" key="5">
    <source>
        <dbReference type="Proteomes" id="UP000038040"/>
    </source>
</evidence>
<protein>
    <submittedName>
        <fullName evidence="7">USP domain-containing protein</fullName>
    </submittedName>
</protein>
<dbReference type="Pfam" id="PF00443">
    <property type="entry name" value="UCH"/>
    <property type="match status" value="1"/>
</dbReference>
<reference evidence="7" key="1">
    <citation type="submission" date="2016-04" db="UniProtKB">
        <authorList>
            <consortium name="WormBaseParasite"/>
        </authorList>
    </citation>
    <scope>IDENTIFICATION</scope>
</reference>
<dbReference type="OrthoDB" id="2420415at2759"/>
<evidence type="ECO:0000256" key="2">
    <source>
        <dbReference type="SAM" id="MobiDB-lite"/>
    </source>
</evidence>
<organism evidence="5 7">
    <name type="scientific">Dracunculus medinensis</name>
    <name type="common">Guinea worm</name>
    <dbReference type="NCBI Taxonomy" id="318479"/>
    <lineage>
        <taxon>Eukaryota</taxon>
        <taxon>Metazoa</taxon>
        <taxon>Ecdysozoa</taxon>
        <taxon>Nematoda</taxon>
        <taxon>Chromadorea</taxon>
        <taxon>Rhabditida</taxon>
        <taxon>Spirurina</taxon>
        <taxon>Dracunculoidea</taxon>
        <taxon>Dracunculidae</taxon>
        <taxon>Dracunculus</taxon>
    </lineage>
</organism>
<evidence type="ECO:0000256" key="1">
    <source>
        <dbReference type="ARBA" id="ARBA00009085"/>
    </source>
</evidence>
<dbReference type="InterPro" id="IPR038765">
    <property type="entry name" value="Papain-like_cys_pep_sf"/>
</dbReference>
<dbReference type="GO" id="GO:0004843">
    <property type="term" value="F:cysteine-type deubiquitinase activity"/>
    <property type="evidence" value="ECO:0007669"/>
    <property type="project" value="InterPro"/>
</dbReference>
<comment type="similarity">
    <text evidence="1">Belongs to the peptidase C19 family.</text>
</comment>
<dbReference type="InterPro" id="IPR028889">
    <property type="entry name" value="USP"/>
</dbReference>
<feature type="compositionally biased region" description="Polar residues" evidence="2">
    <location>
        <begin position="122"/>
        <end position="141"/>
    </location>
</feature>
<dbReference type="SUPFAM" id="SSF54001">
    <property type="entry name" value="Cysteine proteinases"/>
    <property type="match status" value="1"/>
</dbReference>
<keyword evidence="6" id="KW-1185">Reference proteome</keyword>
<evidence type="ECO:0000259" key="3">
    <source>
        <dbReference type="PROSITE" id="PS50235"/>
    </source>
</evidence>
<accession>A0A0N4UK28</accession>
<dbReference type="InterPro" id="IPR018200">
    <property type="entry name" value="USP_CS"/>
</dbReference>
<dbReference type="InterPro" id="IPR050164">
    <property type="entry name" value="Peptidase_C19"/>
</dbReference>
<sequence length="1064" mass="121240">MTILSVAGSKGRVQAGGDLFDQANSSSNVFLSFYFNSSFLIFKVGILTANEAELFNSVKRWLGDVNERILIHVIKNHSTSVQSQFGGNSESLMNDIIGSYFDKIQPDAERSFKQVRFDENSKNSPQNASLKRPSSFTSCGTSTDKAVVVDLTLEEDRGSLKWKNSMTNNVIGSREEQDVIKAIEESLKENQNVPGFSPFAQKDAENPHERKRIDLMPVGLKNIGNSCWFNVIAQTLFHLPRFRQLLFEFTAKEFWDEGDGFTERPSSSKEVTPSDLLFAFRGLSAMLLASTRAYVDPTDILQTINDLNTNLNKTVPCIGIQQDAIEMLLRLIEWLEQAFNACDIANCAPLDAEMEEVSCFKAKEESNAVDEITDDGANAPTTSCVLRPFNSLLHGSHIELRQFPAMLKSIFMILDGVITRSVLENSLQMINLDVSFDNLHDSLEAYHFNDYPSKEVIIFHFFYKLLLFFLNVWFENLPPVIIFSLVRFSYKNGQTEKLHSKFHFPLDFFMDRYLHRNRTYVNIKRQERMILKERLENLKNELRRLCFIHCIKFSRRTLLPSWGISAFGFENNEGSGHMEDHSNEFKPAISKELVVLDADAVARFLLQISNDVNAKIIGLQDEVNSLQENIDATFNVENMKEEGYRLHSVIIHEGEANVGHYWAYIADHSTLDENGSPVNWRRFNDKSVERATWQQIEEDSFGSRRTCSAYCLIYTRKRLEQELFGQGGNTASSTIPHLLDTLPIDLKQLVAADNDKFNKELESWDSKILPIECGPINRPVLRLPVDSEIADMLGVSKPLDLMNISRRHCECAFHYFGNAMLQSALKMLYDKTLDNVDDAKMIFNELLNNHICHINRAIELFAKTSNMDRLLILTEWARLFGFSMSKEAEKLFIVQVLSKLDEPNLQSLCKAYKSERGLAGNNNPVIDELDVCLFLCGLFIMTYCKAGVYVQLFAKISQDILHSISASNEKIVVEYDNFLRTEYRAMLSRLRCYKGEAYEQVVVNGCSKSNLSEMPFIHCDIKDVSVAKDLISLKQYMMKVNLNTVDDLLITVSMLIKQESVTPS</sequence>
<dbReference type="PROSITE" id="PS50235">
    <property type="entry name" value="USP_3"/>
    <property type="match status" value="1"/>
</dbReference>